<sequence>MHLQGDDVSENGCSSNTNSNKFNQLREENQQLRERLKRKEEEVLVDLLRDLQCERDKCKSLEAKVEEAKQKIEDLNNARKFNRYFLRRDIEEENLRKKLKDASNTIQELLDKVKLLGEDEIPP</sequence>
<dbReference type="Gramene" id="PSR89438">
    <property type="protein sequence ID" value="PSR89438"/>
    <property type="gene ID" value="CEY00_Acc29639"/>
</dbReference>
<dbReference type="InParanoid" id="A0A2R6PDH3"/>
<evidence type="ECO:0000313" key="3">
    <source>
        <dbReference type="Proteomes" id="UP000241394"/>
    </source>
</evidence>
<dbReference type="EMBL" id="NKQK01000026">
    <property type="protein sequence ID" value="PSR89438.1"/>
    <property type="molecule type" value="Genomic_DNA"/>
</dbReference>
<comment type="caution">
    <text evidence="2">The sequence shown here is derived from an EMBL/GenBank/DDBJ whole genome shotgun (WGS) entry which is preliminary data.</text>
</comment>
<protein>
    <submittedName>
        <fullName evidence="2">Protein MICRORCHIDIA like</fullName>
    </submittedName>
</protein>
<keyword evidence="3" id="KW-1185">Reference proteome</keyword>
<name>A0A2R6PDH3_ACTCC</name>
<proteinExistence type="predicted"/>
<gene>
    <name evidence="2" type="ORF">CEY00_Acc29639</name>
</gene>
<feature type="region of interest" description="Disordered" evidence="1">
    <location>
        <begin position="1"/>
        <end position="28"/>
    </location>
</feature>
<reference evidence="2 3" key="1">
    <citation type="submission" date="2017-07" db="EMBL/GenBank/DDBJ databases">
        <title>An improved, manually edited Actinidia chinensis var. chinensis (kiwifruit) genome highlights the challenges associated with draft genomes and gene prediction in plants.</title>
        <authorList>
            <person name="Pilkington S."/>
            <person name="Crowhurst R."/>
            <person name="Hilario E."/>
            <person name="Nardozza S."/>
            <person name="Fraser L."/>
            <person name="Peng Y."/>
            <person name="Gunaseelan K."/>
            <person name="Simpson R."/>
            <person name="Tahir J."/>
            <person name="Deroles S."/>
            <person name="Templeton K."/>
            <person name="Luo Z."/>
            <person name="Davy M."/>
            <person name="Cheng C."/>
            <person name="Mcneilage M."/>
            <person name="Scaglione D."/>
            <person name="Liu Y."/>
            <person name="Zhang Q."/>
            <person name="Datson P."/>
            <person name="De Silva N."/>
            <person name="Gardiner S."/>
            <person name="Bassett H."/>
            <person name="Chagne D."/>
            <person name="Mccallum J."/>
            <person name="Dzierzon H."/>
            <person name="Deng C."/>
            <person name="Wang Y.-Y."/>
            <person name="Barron N."/>
            <person name="Manako K."/>
            <person name="Bowen J."/>
            <person name="Foster T."/>
            <person name="Erridge Z."/>
            <person name="Tiffin H."/>
            <person name="Waite C."/>
            <person name="Davies K."/>
            <person name="Grierson E."/>
            <person name="Laing W."/>
            <person name="Kirk R."/>
            <person name="Chen X."/>
            <person name="Wood M."/>
            <person name="Montefiori M."/>
            <person name="Brummell D."/>
            <person name="Schwinn K."/>
            <person name="Catanach A."/>
            <person name="Fullerton C."/>
            <person name="Li D."/>
            <person name="Meiyalaghan S."/>
            <person name="Nieuwenhuizen N."/>
            <person name="Read N."/>
            <person name="Prakash R."/>
            <person name="Hunter D."/>
            <person name="Zhang H."/>
            <person name="Mckenzie M."/>
            <person name="Knabel M."/>
            <person name="Harris A."/>
            <person name="Allan A."/>
            <person name="Chen A."/>
            <person name="Janssen B."/>
            <person name="Plunkett B."/>
            <person name="Dwamena C."/>
            <person name="Voogd C."/>
            <person name="Leif D."/>
            <person name="Lafferty D."/>
            <person name="Souleyre E."/>
            <person name="Varkonyi-Gasic E."/>
            <person name="Gambi F."/>
            <person name="Hanley J."/>
            <person name="Yao J.-L."/>
            <person name="Cheung J."/>
            <person name="David K."/>
            <person name="Warren B."/>
            <person name="Marsh K."/>
            <person name="Snowden K."/>
            <person name="Lin-Wang K."/>
            <person name="Brian L."/>
            <person name="Martinez-Sanchez M."/>
            <person name="Wang M."/>
            <person name="Ileperuma N."/>
            <person name="Macnee N."/>
            <person name="Campin R."/>
            <person name="Mcatee P."/>
            <person name="Drummond R."/>
            <person name="Espley R."/>
            <person name="Ireland H."/>
            <person name="Wu R."/>
            <person name="Atkinson R."/>
            <person name="Karunairetnam S."/>
            <person name="Bulley S."/>
            <person name="Chunkath S."/>
            <person name="Hanley Z."/>
            <person name="Storey R."/>
            <person name="Thrimawithana A."/>
            <person name="Thomson S."/>
            <person name="David C."/>
            <person name="Testolin R."/>
        </authorList>
    </citation>
    <scope>NUCLEOTIDE SEQUENCE [LARGE SCALE GENOMIC DNA]</scope>
    <source>
        <strain evidence="3">cv. Red5</strain>
        <tissue evidence="2">Young leaf</tissue>
    </source>
</reference>
<accession>A0A2R6PDH3</accession>
<dbReference type="AlphaFoldDB" id="A0A2R6PDH3"/>
<organism evidence="2 3">
    <name type="scientific">Actinidia chinensis var. chinensis</name>
    <name type="common">Chinese soft-hair kiwi</name>
    <dbReference type="NCBI Taxonomy" id="1590841"/>
    <lineage>
        <taxon>Eukaryota</taxon>
        <taxon>Viridiplantae</taxon>
        <taxon>Streptophyta</taxon>
        <taxon>Embryophyta</taxon>
        <taxon>Tracheophyta</taxon>
        <taxon>Spermatophyta</taxon>
        <taxon>Magnoliopsida</taxon>
        <taxon>eudicotyledons</taxon>
        <taxon>Gunneridae</taxon>
        <taxon>Pentapetalae</taxon>
        <taxon>asterids</taxon>
        <taxon>Ericales</taxon>
        <taxon>Actinidiaceae</taxon>
        <taxon>Actinidia</taxon>
    </lineage>
</organism>
<dbReference type="STRING" id="1590841.A0A2R6PDH3"/>
<evidence type="ECO:0000256" key="1">
    <source>
        <dbReference type="SAM" id="MobiDB-lite"/>
    </source>
</evidence>
<evidence type="ECO:0000313" key="2">
    <source>
        <dbReference type="EMBL" id="PSR89438.1"/>
    </source>
</evidence>
<feature type="compositionally biased region" description="Polar residues" evidence="1">
    <location>
        <begin position="11"/>
        <end position="23"/>
    </location>
</feature>
<dbReference type="OrthoDB" id="1751169at2759"/>
<dbReference type="Proteomes" id="UP000241394">
    <property type="component" value="Chromosome LG26"/>
</dbReference>
<reference evidence="3" key="2">
    <citation type="journal article" date="2018" name="BMC Genomics">
        <title>A manually annotated Actinidia chinensis var. chinensis (kiwifruit) genome highlights the challenges associated with draft genomes and gene prediction in plants.</title>
        <authorList>
            <person name="Pilkington S.M."/>
            <person name="Crowhurst R."/>
            <person name="Hilario E."/>
            <person name="Nardozza S."/>
            <person name="Fraser L."/>
            <person name="Peng Y."/>
            <person name="Gunaseelan K."/>
            <person name="Simpson R."/>
            <person name="Tahir J."/>
            <person name="Deroles S.C."/>
            <person name="Templeton K."/>
            <person name="Luo Z."/>
            <person name="Davy M."/>
            <person name="Cheng C."/>
            <person name="McNeilage M."/>
            <person name="Scaglione D."/>
            <person name="Liu Y."/>
            <person name="Zhang Q."/>
            <person name="Datson P."/>
            <person name="De Silva N."/>
            <person name="Gardiner S.E."/>
            <person name="Bassett H."/>
            <person name="Chagne D."/>
            <person name="McCallum J."/>
            <person name="Dzierzon H."/>
            <person name="Deng C."/>
            <person name="Wang Y.Y."/>
            <person name="Barron L."/>
            <person name="Manako K."/>
            <person name="Bowen J."/>
            <person name="Foster T.M."/>
            <person name="Erridge Z.A."/>
            <person name="Tiffin H."/>
            <person name="Waite C.N."/>
            <person name="Davies K.M."/>
            <person name="Grierson E.P."/>
            <person name="Laing W.A."/>
            <person name="Kirk R."/>
            <person name="Chen X."/>
            <person name="Wood M."/>
            <person name="Montefiori M."/>
            <person name="Brummell D.A."/>
            <person name="Schwinn K.E."/>
            <person name="Catanach A."/>
            <person name="Fullerton C."/>
            <person name="Li D."/>
            <person name="Meiyalaghan S."/>
            <person name="Nieuwenhuizen N."/>
            <person name="Read N."/>
            <person name="Prakash R."/>
            <person name="Hunter D."/>
            <person name="Zhang H."/>
            <person name="McKenzie M."/>
            <person name="Knabel M."/>
            <person name="Harris A."/>
            <person name="Allan A.C."/>
            <person name="Gleave A."/>
            <person name="Chen A."/>
            <person name="Janssen B.J."/>
            <person name="Plunkett B."/>
            <person name="Ampomah-Dwamena C."/>
            <person name="Voogd C."/>
            <person name="Leif D."/>
            <person name="Lafferty D."/>
            <person name="Souleyre E.J.F."/>
            <person name="Varkonyi-Gasic E."/>
            <person name="Gambi F."/>
            <person name="Hanley J."/>
            <person name="Yao J.L."/>
            <person name="Cheung J."/>
            <person name="David K.M."/>
            <person name="Warren B."/>
            <person name="Marsh K."/>
            <person name="Snowden K.C."/>
            <person name="Lin-Wang K."/>
            <person name="Brian L."/>
            <person name="Martinez-Sanchez M."/>
            <person name="Wang M."/>
            <person name="Ileperuma N."/>
            <person name="Macnee N."/>
            <person name="Campin R."/>
            <person name="McAtee P."/>
            <person name="Drummond R.S.M."/>
            <person name="Espley R.V."/>
            <person name="Ireland H.S."/>
            <person name="Wu R."/>
            <person name="Atkinson R.G."/>
            <person name="Karunairetnam S."/>
            <person name="Bulley S."/>
            <person name="Chunkath S."/>
            <person name="Hanley Z."/>
            <person name="Storey R."/>
            <person name="Thrimawithana A.H."/>
            <person name="Thomson S."/>
            <person name="David C."/>
            <person name="Testolin R."/>
            <person name="Huang H."/>
            <person name="Hellens R.P."/>
            <person name="Schaffer R.J."/>
        </authorList>
    </citation>
    <scope>NUCLEOTIDE SEQUENCE [LARGE SCALE GENOMIC DNA]</scope>
    <source>
        <strain evidence="3">cv. Red5</strain>
    </source>
</reference>